<organism evidence="6 7">
    <name type="scientific">Ataeniobius toweri</name>
    <dbReference type="NCBI Taxonomy" id="208326"/>
    <lineage>
        <taxon>Eukaryota</taxon>
        <taxon>Metazoa</taxon>
        <taxon>Chordata</taxon>
        <taxon>Craniata</taxon>
        <taxon>Vertebrata</taxon>
        <taxon>Euteleostomi</taxon>
        <taxon>Actinopterygii</taxon>
        <taxon>Neopterygii</taxon>
        <taxon>Teleostei</taxon>
        <taxon>Neoteleostei</taxon>
        <taxon>Acanthomorphata</taxon>
        <taxon>Ovalentaria</taxon>
        <taxon>Atherinomorphae</taxon>
        <taxon>Cyprinodontiformes</taxon>
        <taxon>Goodeidae</taxon>
        <taxon>Ataeniobius</taxon>
    </lineage>
</organism>
<dbReference type="InterPro" id="IPR003492">
    <property type="entry name" value="Battenin_disease_Cln3"/>
</dbReference>
<dbReference type="Pfam" id="PF02487">
    <property type="entry name" value="CLN3"/>
    <property type="match status" value="1"/>
</dbReference>
<proteinExistence type="predicted"/>
<evidence type="ECO:0000256" key="5">
    <source>
        <dbReference type="SAM" id="MobiDB-lite"/>
    </source>
</evidence>
<dbReference type="Proteomes" id="UP001345963">
    <property type="component" value="Unassembled WGS sequence"/>
</dbReference>
<accession>A0ABU7C195</accession>
<reference evidence="6 7" key="1">
    <citation type="submission" date="2021-07" db="EMBL/GenBank/DDBJ databases">
        <authorList>
            <person name="Palmer J.M."/>
        </authorList>
    </citation>
    <scope>NUCLEOTIDE SEQUENCE [LARGE SCALE GENOMIC DNA]</scope>
    <source>
        <strain evidence="6 7">AT_MEX2019</strain>
        <tissue evidence="6">Muscle</tissue>
    </source>
</reference>
<evidence type="ECO:0000256" key="3">
    <source>
        <dbReference type="ARBA" id="ARBA00022989"/>
    </source>
</evidence>
<evidence type="ECO:0000256" key="1">
    <source>
        <dbReference type="ARBA" id="ARBA00004127"/>
    </source>
</evidence>
<evidence type="ECO:0000313" key="6">
    <source>
        <dbReference type="EMBL" id="MED6256608.1"/>
    </source>
</evidence>
<keyword evidence="2" id="KW-0812">Transmembrane</keyword>
<evidence type="ECO:0000313" key="7">
    <source>
        <dbReference type="Proteomes" id="UP001345963"/>
    </source>
</evidence>
<sequence length="96" mass="10074">MKTALLCSVPPPLPLIRLLGLCNNFAYVVMLSAAHDILEKQESKNSTSASDKLTVDFRAGNSSNSSGYDCSPVTTGVRGDSAHNTSLVVSAETSNT</sequence>
<gene>
    <name evidence="6" type="ORF">ATANTOWER_030350</name>
</gene>
<feature type="compositionally biased region" description="Polar residues" evidence="5">
    <location>
        <begin position="82"/>
        <end position="96"/>
    </location>
</feature>
<protein>
    <submittedName>
        <fullName evidence="6">Uncharacterized protein</fullName>
    </submittedName>
</protein>
<comment type="subcellular location">
    <subcellularLocation>
        <location evidence="1">Endomembrane system</location>
        <topology evidence="1">Multi-pass membrane protein</topology>
    </subcellularLocation>
</comment>
<keyword evidence="4" id="KW-0472">Membrane</keyword>
<evidence type="ECO:0000256" key="4">
    <source>
        <dbReference type="ARBA" id="ARBA00023136"/>
    </source>
</evidence>
<keyword evidence="7" id="KW-1185">Reference proteome</keyword>
<feature type="compositionally biased region" description="Polar residues" evidence="5">
    <location>
        <begin position="60"/>
        <end position="74"/>
    </location>
</feature>
<keyword evidence="3" id="KW-1133">Transmembrane helix</keyword>
<dbReference type="EMBL" id="JAHUTI010076962">
    <property type="protein sequence ID" value="MED6256608.1"/>
    <property type="molecule type" value="Genomic_DNA"/>
</dbReference>
<evidence type="ECO:0000256" key="2">
    <source>
        <dbReference type="ARBA" id="ARBA00022692"/>
    </source>
</evidence>
<name>A0ABU7C195_9TELE</name>
<feature type="region of interest" description="Disordered" evidence="5">
    <location>
        <begin position="56"/>
        <end position="96"/>
    </location>
</feature>
<comment type="caution">
    <text evidence="6">The sequence shown here is derived from an EMBL/GenBank/DDBJ whole genome shotgun (WGS) entry which is preliminary data.</text>
</comment>